<reference evidence="2 3" key="1">
    <citation type="submission" date="2014-02" db="EMBL/GenBank/DDBJ databases">
        <title>Transposable element dynamics among asymbiotic and ectomycorrhizal Amanita fungi.</title>
        <authorList>
            <consortium name="DOE Joint Genome Institute"/>
            <person name="Hess J."/>
            <person name="Skrede I."/>
            <person name="Wolfe B."/>
            <person name="LaButti K."/>
            <person name="Ohm R.A."/>
            <person name="Grigoriev I.V."/>
            <person name="Pringle A."/>
        </authorList>
    </citation>
    <scope>NUCLEOTIDE SEQUENCE [LARGE SCALE GENOMIC DNA]</scope>
    <source>
        <strain evidence="2 3">SKay4041</strain>
    </source>
</reference>
<dbReference type="EMBL" id="KZ301986">
    <property type="protein sequence ID" value="PFH51620.1"/>
    <property type="molecule type" value="Genomic_DNA"/>
</dbReference>
<dbReference type="Proteomes" id="UP000242287">
    <property type="component" value="Unassembled WGS sequence"/>
</dbReference>
<evidence type="ECO:0000313" key="2">
    <source>
        <dbReference type="EMBL" id="PFH51620.1"/>
    </source>
</evidence>
<accession>A0A2A9NV91</accession>
<keyword evidence="1" id="KW-1133">Transmembrane helix</keyword>
<feature type="transmembrane region" description="Helical" evidence="1">
    <location>
        <begin position="142"/>
        <end position="164"/>
    </location>
</feature>
<name>A0A2A9NV91_9AGAR</name>
<feature type="transmembrane region" description="Helical" evidence="1">
    <location>
        <begin position="20"/>
        <end position="39"/>
    </location>
</feature>
<proteinExistence type="predicted"/>
<feature type="transmembrane region" description="Helical" evidence="1">
    <location>
        <begin position="108"/>
        <end position="130"/>
    </location>
</feature>
<keyword evidence="3" id="KW-1185">Reference proteome</keyword>
<evidence type="ECO:0000256" key="1">
    <source>
        <dbReference type="SAM" id="Phobius"/>
    </source>
</evidence>
<organism evidence="2 3">
    <name type="scientific">Amanita thiersii Skay4041</name>
    <dbReference type="NCBI Taxonomy" id="703135"/>
    <lineage>
        <taxon>Eukaryota</taxon>
        <taxon>Fungi</taxon>
        <taxon>Dikarya</taxon>
        <taxon>Basidiomycota</taxon>
        <taxon>Agaricomycotina</taxon>
        <taxon>Agaricomycetes</taxon>
        <taxon>Agaricomycetidae</taxon>
        <taxon>Agaricales</taxon>
        <taxon>Pluteineae</taxon>
        <taxon>Amanitaceae</taxon>
        <taxon>Amanita</taxon>
    </lineage>
</organism>
<dbReference type="OrthoDB" id="3254104at2759"/>
<protein>
    <submittedName>
        <fullName evidence="2">Uncharacterized protein</fullName>
    </submittedName>
</protein>
<gene>
    <name evidence="2" type="ORF">AMATHDRAFT_142240</name>
</gene>
<feature type="non-terminal residue" evidence="2">
    <location>
        <position position="1"/>
    </location>
</feature>
<evidence type="ECO:0000313" key="3">
    <source>
        <dbReference type="Proteomes" id="UP000242287"/>
    </source>
</evidence>
<dbReference type="STRING" id="703135.A0A2A9NV91"/>
<dbReference type="AlphaFoldDB" id="A0A2A9NV91"/>
<sequence>TQMRTRYMNMLLALDDIPQIYNIGASFFTWILLAGFVLFPGTFSSLRDLPLGSSSGGGVPQEVARNVLNAVNHVSLFVIAFICCGVGAAGMCYLWWRWMNNYVWLTNKIFIPGLLNSLAGVISTIANVYGVQDGQFSTTSKVTIIVTVVSTAVCGVLCLFYMFWMIRKVKKEHDEAVGKQRAGRHGEGIIERIKRTRKANRKVPNGAFV</sequence>
<feature type="transmembrane region" description="Helical" evidence="1">
    <location>
        <begin position="74"/>
        <end position="96"/>
    </location>
</feature>
<keyword evidence="1" id="KW-0812">Transmembrane</keyword>
<keyword evidence="1" id="KW-0472">Membrane</keyword>